<dbReference type="PANTHER" id="PTHR33693">
    <property type="entry name" value="TYPE-5 URACIL-DNA GLYCOSYLASE"/>
    <property type="match status" value="1"/>
</dbReference>
<evidence type="ECO:0000256" key="1">
    <source>
        <dbReference type="ARBA" id="ARBA00006521"/>
    </source>
</evidence>
<reference evidence="11 12" key="1">
    <citation type="submission" date="2020-08" db="EMBL/GenBank/DDBJ databases">
        <title>Genomic Encyclopedia of Type Strains, Phase IV (KMG-IV): sequencing the most valuable type-strain genomes for metagenomic binning, comparative biology and taxonomic classification.</title>
        <authorList>
            <person name="Goeker M."/>
        </authorList>
    </citation>
    <scope>NUCLEOTIDE SEQUENCE [LARGE SCALE GENOMIC DNA]</scope>
    <source>
        <strain evidence="11 12">DSM 17455</strain>
    </source>
</reference>
<evidence type="ECO:0000256" key="9">
    <source>
        <dbReference type="ARBA" id="ARBA00023204"/>
    </source>
</evidence>
<dbReference type="InterPro" id="IPR023875">
    <property type="entry name" value="DNA_repair_put"/>
</dbReference>
<keyword evidence="9" id="KW-0234">DNA repair</keyword>
<keyword evidence="3" id="KW-0004">4Fe-4S</keyword>
<evidence type="ECO:0000256" key="3">
    <source>
        <dbReference type="ARBA" id="ARBA00022485"/>
    </source>
</evidence>
<evidence type="ECO:0000256" key="7">
    <source>
        <dbReference type="ARBA" id="ARBA00023004"/>
    </source>
</evidence>
<dbReference type="Gene3D" id="3.40.470.10">
    <property type="entry name" value="Uracil-DNA glycosylase-like domain"/>
    <property type="match status" value="1"/>
</dbReference>
<keyword evidence="11" id="KW-0808">Transferase</keyword>
<evidence type="ECO:0000256" key="4">
    <source>
        <dbReference type="ARBA" id="ARBA00022723"/>
    </source>
</evidence>
<dbReference type="SMART" id="SM00986">
    <property type="entry name" value="UDG"/>
    <property type="match status" value="1"/>
</dbReference>
<accession>A0ABR6CBI3</accession>
<dbReference type="InterPro" id="IPR036895">
    <property type="entry name" value="Uracil-DNA_glycosylase-like_sf"/>
</dbReference>
<dbReference type="GO" id="GO:0003887">
    <property type="term" value="F:DNA-directed DNA polymerase activity"/>
    <property type="evidence" value="ECO:0007669"/>
    <property type="project" value="UniProtKB-EC"/>
</dbReference>
<keyword evidence="12" id="KW-1185">Reference proteome</keyword>
<comment type="caution">
    <text evidence="11">The sequence shown here is derived from an EMBL/GenBank/DDBJ whole genome shotgun (WGS) entry which is preliminary data.</text>
</comment>
<keyword evidence="4" id="KW-0479">Metal-binding</keyword>
<dbReference type="SUPFAM" id="SSF52141">
    <property type="entry name" value="Uracil-DNA glycosylase-like"/>
    <property type="match status" value="1"/>
</dbReference>
<keyword evidence="7" id="KW-0408">Iron</keyword>
<evidence type="ECO:0000259" key="10">
    <source>
        <dbReference type="SMART" id="SM00986"/>
    </source>
</evidence>
<dbReference type="PANTHER" id="PTHR33693:SF9">
    <property type="entry name" value="TYPE-4 URACIL-DNA GLYCOSYLASE"/>
    <property type="match status" value="1"/>
</dbReference>
<dbReference type="InterPro" id="IPR005273">
    <property type="entry name" value="Ura-DNA_glyco_family4"/>
</dbReference>
<protein>
    <recommendedName>
        <fullName evidence="2">Type-4 uracil-DNA glycosylase</fullName>
    </recommendedName>
</protein>
<evidence type="ECO:0000256" key="8">
    <source>
        <dbReference type="ARBA" id="ARBA00023014"/>
    </source>
</evidence>
<keyword evidence="6" id="KW-0378">Hydrolase</keyword>
<organism evidence="11 12">
    <name type="scientific">Aminobacter ciceronei</name>
    <dbReference type="NCBI Taxonomy" id="150723"/>
    <lineage>
        <taxon>Bacteria</taxon>
        <taxon>Pseudomonadati</taxon>
        <taxon>Pseudomonadota</taxon>
        <taxon>Alphaproteobacteria</taxon>
        <taxon>Hyphomicrobiales</taxon>
        <taxon>Phyllobacteriaceae</taxon>
        <taxon>Aminobacter</taxon>
    </lineage>
</organism>
<keyword evidence="11" id="KW-0548">Nucleotidyltransferase</keyword>
<dbReference type="InterPro" id="IPR005122">
    <property type="entry name" value="Uracil-DNA_glycosylase-like"/>
</dbReference>
<dbReference type="Pfam" id="PF13566">
    <property type="entry name" value="DUF4130"/>
    <property type="match status" value="1"/>
</dbReference>
<evidence type="ECO:0000256" key="6">
    <source>
        <dbReference type="ARBA" id="ARBA00022801"/>
    </source>
</evidence>
<dbReference type="Proteomes" id="UP000587524">
    <property type="component" value="Unassembled WGS sequence"/>
</dbReference>
<dbReference type="CDD" id="cd10030">
    <property type="entry name" value="UDG-F4_TTUDGA_SPO1dp_like"/>
    <property type="match status" value="1"/>
</dbReference>
<dbReference type="SMART" id="SM00987">
    <property type="entry name" value="UreE_C"/>
    <property type="match status" value="1"/>
</dbReference>
<dbReference type="NCBIfam" id="TIGR03915">
    <property type="entry name" value="SAM_7_link_chp"/>
    <property type="match status" value="1"/>
</dbReference>
<dbReference type="EMBL" id="JACJHZ010000023">
    <property type="protein sequence ID" value="MBA9022397.1"/>
    <property type="molecule type" value="Genomic_DNA"/>
</dbReference>
<keyword evidence="5" id="KW-0227">DNA damage</keyword>
<evidence type="ECO:0000313" key="12">
    <source>
        <dbReference type="Proteomes" id="UP000587524"/>
    </source>
</evidence>
<sequence length="483" mass="54369">MTGQPAFPLAAYAVHLAGPTDFDGWRDAARRLSTNEVKPEDIEWHVGGEGDELPAPTPGVELRVSRDFIERAAIVTCHSDSERFALLYRLLWRQRSEPHLLRIASDPDVRRFEAMEKSVRRDEHKMHAFVRFRKIGDGDEERFVAWFEPDHFILELAAPFFVRRFTGMHWAILTPHGSAEWDRERLALGPGASKDDAPAADQSEEMWRTYFASIFNPARLKVKAMQAEMPKKYWRNLPEASLIPELISGADAAAREMIARMPTMPAAHHQAIQARHWPALEPSPETEAHSIDALRQQASQCRRCPLWSEATQTVFGEGSDNAELVFVGEQPGDQEDLQGRPFVGPAGKIFDAVLGEAGIERTAVYVTNAVKHFKFEPRGKRRIHSKPNAGEVQACRWWLAQELTLLKPKLMVALGATAAQSLLEAPVAITKQRGQTIKRDDGLAVFLTIHPSYILRIRDPQEAAAERARFVADIRTVREMMAG</sequence>
<dbReference type="RefSeq" id="WP_182575209.1">
    <property type="nucleotide sequence ID" value="NZ_JACJHY010000023.1"/>
</dbReference>
<comment type="similarity">
    <text evidence="1">Belongs to the uracil-DNA glycosylase (UDG) superfamily. Type 4 (UDGa) family.</text>
</comment>
<gene>
    <name evidence="11" type="ORF">HNQ97_004413</name>
</gene>
<dbReference type="NCBIfam" id="TIGR03914">
    <property type="entry name" value="UDG_fam_dom"/>
    <property type="match status" value="1"/>
</dbReference>
<dbReference type="InterPro" id="IPR025404">
    <property type="entry name" value="DUF4130"/>
</dbReference>
<evidence type="ECO:0000256" key="2">
    <source>
        <dbReference type="ARBA" id="ARBA00019403"/>
    </source>
</evidence>
<dbReference type="NCBIfam" id="TIGR00758">
    <property type="entry name" value="UDG_fam4"/>
    <property type="match status" value="1"/>
</dbReference>
<evidence type="ECO:0000313" key="11">
    <source>
        <dbReference type="EMBL" id="MBA9022397.1"/>
    </source>
</evidence>
<proteinExistence type="inferred from homology"/>
<keyword evidence="8" id="KW-0411">Iron-sulfur</keyword>
<evidence type="ECO:0000256" key="5">
    <source>
        <dbReference type="ARBA" id="ARBA00022763"/>
    </source>
</evidence>
<feature type="domain" description="Uracil-DNA glycosylase-like" evidence="10">
    <location>
        <begin position="315"/>
        <end position="475"/>
    </location>
</feature>
<dbReference type="InterPro" id="IPR051536">
    <property type="entry name" value="UDG_Type-4/5"/>
</dbReference>
<dbReference type="Pfam" id="PF03167">
    <property type="entry name" value="UDG"/>
    <property type="match status" value="1"/>
</dbReference>
<name>A0ABR6CBI3_9HYPH</name>